<dbReference type="InterPro" id="IPR013201">
    <property type="entry name" value="Prot_inhib_I29"/>
</dbReference>
<dbReference type="InterPro" id="IPR013128">
    <property type="entry name" value="Peptidase_C1A"/>
</dbReference>
<dbReference type="SUPFAM" id="SSF54001">
    <property type="entry name" value="Cysteine proteinases"/>
    <property type="match status" value="1"/>
</dbReference>
<dbReference type="PROSITE" id="PS00640">
    <property type="entry name" value="THIOL_PROTEASE_ASN"/>
    <property type="match status" value="1"/>
</dbReference>
<accession>A0AAD8P0N1</accession>
<feature type="chain" id="PRO_5041923879" evidence="3">
    <location>
        <begin position="23"/>
        <end position="355"/>
    </location>
</feature>
<keyword evidence="2" id="KW-1015">Disulfide bond</keyword>
<dbReference type="EMBL" id="JAUHHV010000004">
    <property type="protein sequence ID" value="KAK1427696.1"/>
    <property type="molecule type" value="Genomic_DNA"/>
</dbReference>
<reference evidence="6" key="1">
    <citation type="journal article" date="2023" name="bioRxiv">
        <title>Improved chromosome-level genome assembly for marigold (Tagetes erecta).</title>
        <authorList>
            <person name="Jiang F."/>
            <person name="Yuan L."/>
            <person name="Wang S."/>
            <person name="Wang H."/>
            <person name="Xu D."/>
            <person name="Wang A."/>
            <person name="Fan W."/>
        </authorList>
    </citation>
    <scope>NUCLEOTIDE SEQUENCE</scope>
    <source>
        <strain evidence="6">WSJ</strain>
        <tissue evidence="6">Leaf</tissue>
    </source>
</reference>
<dbReference type="PRINTS" id="PR00705">
    <property type="entry name" value="PAPAIN"/>
</dbReference>
<dbReference type="SMART" id="SM00645">
    <property type="entry name" value="Pept_C1"/>
    <property type="match status" value="1"/>
</dbReference>
<dbReference type="PROSITE" id="PS00139">
    <property type="entry name" value="THIOL_PROTEASE_CYS"/>
    <property type="match status" value="1"/>
</dbReference>
<dbReference type="GO" id="GO:0006508">
    <property type="term" value="P:proteolysis"/>
    <property type="evidence" value="ECO:0007669"/>
    <property type="project" value="InterPro"/>
</dbReference>
<dbReference type="InterPro" id="IPR025661">
    <property type="entry name" value="Pept_asp_AS"/>
</dbReference>
<dbReference type="InterPro" id="IPR000169">
    <property type="entry name" value="Pept_cys_AS"/>
</dbReference>
<keyword evidence="3" id="KW-0732">Signal</keyword>
<gene>
    <name evidence="6" type="ORF">QVD17_16389</name>
</gene>
<dbReference type="InterPro" id="IPR039417">
    <property type="entry name" value="Peptidase_C1A_papain-like"/>
</dbReference>
<dbReference type="InterPro" id="IPR038765">
    <property type="entry name" value="Papain-like_cys_pep_sf"/>
</dbReference>
<dbReference type="PANTHER" id="PTHR12411">
    <property type="entry name" value="CYSTEINE PROTEASE FAMILY C1-RELATED"/>
    <property type="match status" value="1"/>
</dbReference>
<protein>
    <submittedName>
        <fullName evidence="6">Uncharacterized protein</fullName>
    </submittedName>
</protein>
<evidence type="ECO:0000259" key="4">
    <source>
        <dbReference type="SMART" id="SM00645"/>
    </source>
</evidence>
<proteinExistence type="inferred from homology"/>
<dbReference type="AlphaFoldDB" id="A0AAD8P0N1"/>
<keyword evidence="7" id="KW-1185">Reference proteome</keyword>
<feature type="domain" description="Peptidase C1A papain C-terminal" evidence="4">
    <location>
        <begin position="126"/>
        <end position="345"/>
    </location>
</feature>
<dbReference type="InterPro" id="IPR000668">
    <property type="entry name" value="Peptidase_C1A_C"/>
</dbReference>
<feature type="domain" description="Cathepsin propeptide inhibitor" evidence="5">
    <location>
        <begin position="40"/>
        <end position="92"/>
    </location>
</feature>
<name>A0AAD8P0N1_TARER</name>
<dbReference type="GO" id="GO:0008234">
    <property type="term" value="F:cysteine-type peptidase activity"/>
    <property type="evidence" value="ECO:0007669"/>
    <property type="project" value="InterPro"/>
</dbReference>
<dbReference type="CDD" id="cd02248">
    <property type="entry name" value="Peptidase_C1A"/>
    <property type="match status" value="1"/>
</dbReference>
<dbReference type="PROSITE" id="PS00639">
    <property type="entry name" value="THIOL_PROTEASE_HIS"/>
    <property type="match status" value="1"/>
</dbReference>
<sequence length="355" mass="39851">METNKFLIFSVYLVFILGAVESFEYLDKELETEEGLQDMYERWRAHHNVAEKSPDRFNVFKHNVRHVHKTNKMNKPYKLKVNKFAAMTNYEFVNTYADSKIGHIMALRGNLKDEAWGFSYENQTDLPKSIDWRQKNAVAPIKNQGQCGSCWAFAAVCAVETINAIRTGKLVTLSEQQLIDCDSTGRNNGCDGGIMQEAFTFITEHGGLATDASYPYEGHKHPCDKAKFGHHSVTLNGQEMIPPDDELSVMKAVANGVVTVGMDPYGDDFMLYSEGVFTAPGGTTSMHALNIVGYDETPEGIQYWIVRNSWGEGWGEKGYVRMQRGPAAPQPKGTCVMYGHPAMPRKDPDRPNNEL</sequence>
<comment type="similarity">
    <text evidence="1">Belongs to the peptidase C1 family.</text>
</comment>
<evidence type="ECO:0000313" key="7">
    <source>
        <dbReference type="Proteomes" id="UP001229421"/>
    </source>
</evidence>
<evidence type="ECO:0000256" key="2">
    <source>
        <dbReference type="ARBA" id="ARBA00023157"/>
    </source>
</evidence>
<dbReference type="FunFam" id="3.90.70.10:FF:000332">
    <property type="entry name" value="Cathepsin L1"/>
    <property type="match status" value="1"/>
</dbReference>
<evidence type="ECO:0000256" key="3">
    <source>
        <dbReference type="SAM" id="SignalP"/>
    </source>
</evidence>
<dbReference type="Proteomes" id="UP001229421">
    <property type="component" value="Unassembled WGS sequence"/>
</dbReference>
<evidence type="ECO:0000313" key="6">
    <source>
        <dbReference type="EMBL" id="KAK1427696.1"/>
    </source>
</evidence>
<dbReference type="Pfam" id="PF08246">
    <property type="entry name" value="Inhibitor_I29"/>
    <property type="match status" value="1"/>
</dbReference>
<evidence type="ECO:0000256" key="1">
    <source>
        <dbReference type="ARBA" id="ARBA00008455"/>
    </source>
</evidence>
<dbReference type="Pfam" id="PF00112">
    <property type="entry name" value="Peptidase_C1"/>
    <property type="match status" value="1"/>
</dbReference>
<feature type="signal peptide" evidence="3">
    <location>
        <begin position="1"/>
        <end position="22"/>
    </location>
</feature>
<dbReference type="InterPro" id="IPR025660">
    <property type="entry name" value="Pept_his_AS"/>
</dbReference>
<evidence type="ECO:0000259" key="5">
    <source>
        <dbReference type="SMART" id="SM00848"/>
    </source>
</evidence>
<dbReference type="SMART" id="SM00848">
    <property type="entry name" value="Inhibitor_I29"/>
    <property type="match status" value="1"/>
</dbReference>
<comment type="caution">
    <text evidence="6">The sequence shown here is derived from an EMBL/GenBank/DDBJ whole genome shotgun (WGS) entry which is preliminary data.</text>
</comment>
<organism evidence="6 7">
    <name type="scientific">Tagetes erecta</name>
    <name type="common">African marigold</name>
    <dbReference type="NCBI Taxonomy" id="13708"/>
    <lineage>
        <taxon>Eukaryota</taxon>
        <taxon>Viridiplantae</taxon>
        <taxon>Streptophyta</taxon>
        <taxon>Embryophyta</taxon>
        <taxon>Tracheophyta</taxon>
        <taxon>Spermatophyta</taxon>
        <taxon>Magnoliopsida</taxon>
        <taxon>eudicotyledons</taxon>
        <taxon>Gunneridae</taxon>
        <taxon>Pentapetalae</taxon>
        <taxon>asterids</taxon>
        <taxon>campanulids</taxon>
        <taxon>Asterales</taxon>
        <taxon>Asteraceae</taxon>
        <taxon>Asteroideae</taxon>
        <taxon>Heliantheae alliance</taxon>
        <taxon>Tageteae</taxon>
        <taxon>Tagetes</taxon>
    </lineage>
</organism>
<dbReference type="Gene3D" id="3.90.70.10">
    <property type="entry name" value="Cysteine proteinases"/>
    <property type="match status" value="1"/>
</dbReference>